<keyword evidence="2" id="KW-1185">Reference proteome</keyword>
<organism evidence="1 2">
    <name type="scientific">Lacipirellula limnantheis</name>
    <dbReference type="NCBI Taxonomy" id="2528024"/>
    <lineage>
        <taxon>Bacteria</taxon>
        <taxon>Pseudomonadati</taxon>
        <taxon>Planctomycetota</taxon>
        <taxon>Planctomycetia</taxon>
        <taxon>Pirellulales</taxon>
        <taxon>Lacipirellulaceae</taxon>
        <taxon>Lacipirellula</taxon>
    </lineage>
</organism>
<dbReference type="RefSeq" id="WP_145436046.1">
    <property type="nucleotide sequence ID" value="NZ_CP036339.1"/>
</dbReference>
<reference evidence="1 2" key="1">
    <citation type="submission" date="2019-02" db="EMBL/GenBank/DDBJ databases">
        <title>Deep-cultivation of Planctomycetes and their phenomic and genomic characterization uncovers novel biology.</title>
        <authorList>
            <person name="Wiegand S."/>
            <person name="Jogler M."/>
            <person name="Boedeker C."/>
            <person name="Pinto D."/>
            <person name="Vollmers J."/>
            <person name="Rivas-Marin E."/>
            <person name="Kohn T."/>
            <person name="Peeters S.H."/>
            <person name="Heuer A."/>
            <person name="Rast P."/>
            <person name="Oberbeckmann S."/>
            <person name="Bunk B."/>
            <person name="Jeske O."/>
            <person name="Meyerdierks A."/>
            <person name="Storesund J.E."/>
            <person name="Kallscheuer N."/>
            <person name="Luecker S."/>
            <person name="Lage O.M."/>
            <person name="Pohl T."/>
            <person name="Merkel B.J."/>
            <person name="Hornburger P."/>
            <person name="Mueller R.-W."/>
            <person name="Bruemmer F."/>
            <person name="Labrenz M."/>
            <person name="Spormann A.M."/>
            <person name="Op den Camp H."/>
            <person name="Overmann J."/>
            <person name="Amann R."/>
            <person name="Jetten M.S.M."/>
            <person name="Mascher T."/>
            <person name="Medema M.H."/>
            <person name="Devos D.P."/>
            <person name="Kaster A.-K."/>
            <person name="Ovreas L."/>
            <person name="Rohde M."/>
            <person name="Galperin M.Y."/>
            <person name="Jogler C."/>
        </authorList>
    </citation>
    <scope>NUCLEOTIDE SEQUENCE [LARGE SCALE GENOMIC DNA]</scope>
    <source>
        <strain evidence="1 2">I41</strain>
    </source>
</reference>
<dbReference type="OrthoDB" id="196248at2"/>
<sequence length="212" mass="24063">MAIPKKGSRNITIGAQRFRWVVSIHGNTANLVVELADDPGQRLQAYFECRDLHVRDASGEWKFHSQKQSITPSNVRRLLTHALENGWRPEQKGIAPFVVRDAAKVALTIDAERIDNRNIHPDSDTAFIREVARDFISTYMALSLCLDGDMHDRIMTADADARISIEDENMQRMGLSFCVFLDTPTANGCPVIALQCNEFPDIIEHYWWAFFG</sequence>
<evidence type="ECO:0000313" key="2">
    <source>
        <dbReference type="Proteomes" id="UP000317909"/>
    </source>
</evidence>
<dbReference type="AlphaFoldDB" id="A0A517U6G8"/>
<dbReference type="EMBL" id="CP036339">
    <property type="protein sequence ID" value="QDT76235.1"/>
    <property type="molecule type" value="Genomic_DNA"/>
</dbReference>
<dbReference type="Proteomes" id="UP000317909">
    <property type="component" value="Chromosome"/>
</dbReference>
<name>A0A517U6G8_9BACT</name>
<dbReference type="KEGG" id="llh:I41_54850"/>
<protein>
    <submittedName>
        <fullName evidence="1">Uncharacterized protein</fullName>
    </submittedName>
</protein>
<evidence type="ECO:0000313" key="1">
    <source>
        <dbReference type="EMBL" id="QDT76235.1"/>
    </source>
</evidence>
<accession>A0A517U6G8</accession>
<gene>
    <name evidence="1" type="ORF">I41_54850</name>
</gene>
<proteinExistence type="predicted"/>